<organism evidence="1">
    <name type="scientific">Phytophthora nicotianae</name>
    <name type="common">Potato buckeye rot agent</name>
    <name type="synonym">Phytophthora parasitica</name>
    <dbReference type="NCBI Taxonomy" id="4792"/>
    <lineage>
        <taxon>Eukaryota</taxon>
        <taxon>Sar</taxon>
        <taxon>Stramenopiles</taxon>
        <taxon>Oomycota</taxon>
        <taxon>Peronosporomycetes</taxon>
        <taxon>Peronosporales</taxon>
        <taxon>Peronosporaceae</taxon>
        <taxon>Phytophthora</taxon>
    </lineage>
</organism>
<reference evidence="1" key="1">
    <citation type="submission" date="2013-11" db="EMBL/GenBank/DDBJ databases">
        <title>The Genome Sequence of Phytophthora parasitica CJ02B3.</title>
        <authorList>
            <consortium name="The Broad Institute Genomics Platform"/>
            <person name="Russ C."/>
            <person name="Tyler B."/>
            <person name="Panabieres F."/>
            <person name="Shan W."/>
            <person name="Tripathy S."/>
            <person name="Grunwald N."/>
            <person name="Machado M."/>
            <person name="Johnson C.S."/>
            <person name="Arredondo F."/>
            <person name="Hong C."/>
            <person name="Coffey M."/>
            <person name="Young S.K."/>
            <person name="Zeng Q."/>
            <person name="Gargeya S."/>
            <person name="Fitzgerald M."/>
            <person name="Abouelleil A."/>
            <person name="Alvarado L."/>
            <person name="Chapman S.B."/>
            <person name="Gainer-Dewar J."/>
            <person name="Goldberg J."/>
            <person name="Griggs A."/>
            <person name="Gujja S."/>
            <person name="Hansen M."/>
            <person name="Howarth C."/>
            <person name="Imamovic A."/>
            <person name="Ireland A."/>
            <person name="Larimer J."/>
            <person name="McCowan C."/>
            <person name="Murphy C."/>
            <person name="Pearson M."/>
            <person name="Poon T.W."/>
            <person name="Priest M."/>
            <person name="Roberts A."/>
            <person name="Saif S."/>
            <person name="Shea T."/>
            <person name="Sykes S."/>
            <person name="Wortman J."/>
            <person name="Nusbaum C."/>
            <person name="Birren B."/>
        </authorList>
    </citation>
    <scope>NUCLEOTIDE SEQUENCE [LARGE SCALE GENOMIC DNA]</scope>
    <source>
        <strain evidence="1">CJ02B3</strain>
    </source>
</reference>
<dbReference type="Proteomes" id="UP000053236">
    <property type="component" value="Unassembled WGS sequence"/>
</dbReference>
<evidence type="ECO:0000313" key="2">
    <source>
        <dbReference type="EMBL" id="ETL47084.1"/>
    </source>
</evidence>
<evidence type="ECO:0000313" key="1">
    <source>
        <dbReference type="EMBL" id="ETK93686.1"/>
    </source>
</evidence>
<sequence>MGAVHDMLLQLEPHNLHPFGDVQLISERSTTNDSGIERNAGCVALPHSFFDARLNEQLVEVPV</sequence>
<proteinExistence type="predicted"/>
<gene>
    <name evidence="1" type="ORF">L915_03166</name>
    <name evidence="2" type="ORF">L916_03133</name>
</gene>
<accession>W2HGR9</accession>
<evidence type="ECO:0000313" key="3">
    <source>
        <dbReference type="Proteomes" id="UP000053864"/>
    </source>
</evidence>
<dbReference type="EMBL" id="KI684849">
    <property type="protein sequence ID" value="ETK93686.1"/>
    <property type="molecule type" value="Genomic_DNA"/>
</dbReference>
<protein>
    <submittedName>
        <fullName evidence="1">Uncharacterized protein</fullName>
    </submittedName>
</protein>
<dbReference type="AlphaFoldDB" id="W2HGR9"/>
<name>W2HGR9_PHYNI</name>
<reference evidence="2 3" key="2">
    <citation type="submission" date="2013-11" db="EMBL/GenBank/DDBJ databases">
        <title>The Genome Sequence of Phytophthora parasitica CJ05E6.</title>
        <authorList>
            <consortium name="The Broad Institute Genomics Platform"/>
            <person name="Russ C."/>
            <person name="Tyler B."/>
            <person name="Panabieres F."/>
            <person name="Shan W."/>
            <person name="Tripathy S."/>
            <person name="Grunwald N."/>
            <person name="Machado M."/>
            <person name="Johnson C.S."/>
            <person name="Arredondo F."/>
            <person name="Hong C."/>
            <person name="Coffey M."/>
            <person name="Young S.K."/>
            <person name="Zeng Q."/>
            <person name="Gargeya S."/>
            <person name="Fitzgerald M."/>
            <person name="Abouelleil A."/>
            <person name="Alvarado L."/>
            <person name="Chapman S.B."/>
            <person name="Gainer-Dewar J."/>
            <person name="Goldberg J."/>
            <person name="Griggs A."/>
            <person name="Gujja S."/>
            <person name="Hansen M."/>
            <person name="Howarth C."/>
            <person name="Imamovic A."/>
            <person name="Ireland A."/>
            <person name="Larimer J."/>
            <person name="McCowan C."/>
            <person name="Murphy C."/>
            <person name="Pearson M."/>
            <person name="Poon T.W."/>
            <person name="Priest M."/>
            <person name="Roberts A."/>
            <person name="Saif S."/>
            <person name="Shea T."/>
            <person name="Sykes S."/>
            <person name="Wortman J."/>
            <person name="Nusbaum C."/>
            <person name="Birren B."/>
        </authorList>
    </citation>
    <scope>NUCLEOTIDE SEQUENCE [LARGE SCALE GENOMIC DNA]</scope>
    <source>
        <strain evidence="2 3">CJ05E6</strain>
    </source>
</reference>
<dbReference type="Proteomes" id="UP000053864">
    <property type="component" value="Unassembled WGS sequence"/>
</dbReference>
<dbReference type="EMBL" id="KI671357">
    <property type="protein sequence ID" value="ETL47084.1"/>
    <property type="molecule type" value="Genomic_DNA"/>
</dbReference>